<evidence type="ECO:0000259" key="1">
    <source>
        <dbReference type="PROSITE" id="PS51664"/>
    </source>
</evidence>
<keyword evidence="2" id="KW-0687">Ribonucleoprotein</keyword>
<dbReference type="Proteomes" id="UP000198660">
    <property type="component" value="Unassembled WGS sequence"/>
</dbReference>
<dbReference type="AlphaFoldDB" id="A0A1I6QKW5"/>
<dbReference type="EMBL" id="FPAA01000003">
    <property type="protein sequence ID" value="SFS53114.1"/>
    <property type="molecule type" value="Genomic_DNA"/>
</dbReference>
<dbReference type="Gene3D" id="3.30.1330.230">
    <property type="match status" value="1"/>
</dbReference>
<dbReference type="GO" id="GO:0016740">
    <property type="term" value="F:transferase activity"/>
    <property type="evidence" value="ECO:0007669"/>
    <property type="project" value="UniProtKB-KW"/>
</dbReference>
<feature type="domain" description="YcaO" evidence="1">
    <location>
        <begin position="265"/>
        <end position="648"/>
    </location>
</feature>
<dbReference type="InterPro" id="IPR035985">
    <property type="entry name" value="Ubiquitin-activating_enz"/>
</dbReference>
<proteinExistence type="predicted"/>
<dbReference type="GO" id="GO:0008641">
    <property type="term" value="F:ubiquitin-like modifier activating enzyme activity"/>
    <property type="evidence" value="ECO:0007669"/>
    <property type="project" value="InterPro"/>
</dbReference>
<dbReference type="GO" id="GO:0005840">
    <property type="term" value="C:ribosome"/>
    <property type="evidence" value="ECO:0007669"/>
    <property type="project" value="UniProtKB-KW"/>
</dbReference>
<dbReference type="Pfam" id="PF02624">
    <property type="entry name" value="YcaO"/>
    <property type="match status" value="1"/>
</dbReference>
<dbReference type="InterPro" id="IPR027624">
    <property type="entry name" value="TOMM_cyclo_SagD"/>
</dbReference>
<dbReference type="Gene3D" id="3.40.50.720">
    <property type="entry name" value="NAD(P)-binding Rossmann-like Domain"/>
    <property type="match status" value="1"/>
</dbReference>
<accession>A0A1I6QKW5</accession>
<dbReference type="PANTHER" id="PTHR37809:SF1">
    <property type="entry name" value="RIBOSOMAL PROTEIN S12 METHYLTHIOTRANSFERASE ACCESSORY FACTOR YCAO"/>
    <property type="match status" value="1"/>
</dbReference>
<sequence>MTDVVGIFGDGILAERVEEDLSNDYQVIKKADVHSEVSESLRLALVLHDTWKPAVHLQAEKVFRDRGIPWLRGFIAFGQGIIGPFVQPNRRGCTQCADLRTLIAGNDRKDMWVLRQSLVAHHGLNGEDIWSSENGLGFMASFLTKEVRQVLTGDQGLSQDHLYYIHMKTLATSSHYVLPDGKCPLCSALPDDSSLRARITLKPSSKLSPTSFRTRSMEELKKVLPRTYLDSRTGLMNGSVPDFDSPFADVTVNLPLFIGDEATAGRTHSYEESEITAILEGLERHCGYSPQGVRPVIRDCYFNREGEALYPPKVGVHQRAQYEKEDFPFQPFDPEQPMDWVWGWSFTQNRAILVPQLLAYYSFGCGGGFVYETSNGCAMGGSLEEAIFHGIMEIVERDAFLLTWYAQLPLPRIDPSTTQDRELQWMIHRMREVAGYELHLFNATMEHGIPAVWAIAKNIRSEGAHLICAAGAHLDPLRAVKSSIHELVGIIPMLDEGLTKEYDRAREMVTDATKVREMKDHSLLYCLPETETRLHFLLEGEQPVQRLDEAFPKIPVSMDITEDLTRILHPFQKRNLEVIVVNQTSPEVAQLGLHCVKVLIPGMLPMTFGHHLVRLEGLERVLHVPKELGYVSQSLTMNQLNPHPHPFP</sequence>
<evidence type="ECO:0000313" key="3">
    <source>
        <dbReference type="Proteomes" id="UP000198660"/>
    </source>
</evidence>
<dbReference type="SUPFAM" id="SSF69572">
    <property type="entry name" value="Activating enzymes of the ubiquitin-like proteins"/>
    <property type="match status" value="1"/>
</dbReference>
<protein>
    <submittedName>
        <fullName evidence="2">Ribosomal protein S12 methylthiotransferase accessory factor</fullName>
    </submittedName>
</protein>
<dbReference type="NCBIfam" id="TIGR03604">
    <property type="entry name" value="TOMM_cyclo_SagD"/>
    <property type="match status" value="1"/>
</dbReference>
<evidence type="ECO:0000313" key="2">
    <source>
        <dbReference type="EMBL" id="SFS53114.1"/>
    </source>
</evidence>
<dbReference type="Gene3D" id="3.30.160.660">
    <property type="match status" value="1"/>
</dbReference>
<organism evidence="2 3">
    <name type="scientific">Marininema halotolerans</name>
    <dbReference type="NCBI Taxonomy" id="1155944"/>
    <lineage>
        <taxon>Bacteria</taxon>
        <taxon>Bacillati</taxon>
        <taxon>Bacillota</taxon>
        <taxon>Bacilli</taxon>
        <taxon>Bacillales</taxon>
        <taxon>Thermoactinomycetaceae</taxon>
        <taxon>Marininema</taxon>
    </lineage>
</organism>
<name>A0A1I6QKW5_9BACL</name>
<dbReference type="OrthoDB" id="2379922at2"/>
<dbReference type="InterPro" id="IPR022291">
    <property type="entry name" value="Bacteriocin_synth_cyclodeHase"/>
</dbReference>
<dbReference type="PANTHER" id="PTHR37809">
    <property type="entry name" value="RIBOSOMAL PROTEIN S12 METHYLTHIOTRANSFERASE ACCESSORY FACTOR YCAO"/>
    <property type="match status" value="1"/>
</dbReference>
<keyword evidence="2" id="KW-0689">Ribosomal protein</keyword>
<dbReference type="InterPro" id="IPR003776">
    <property type="entry name" value="YcaO-like_dom"/>
</dbReference>
<keyword evidence="2" id="KW-0808">Transferase</keyword>
<dbReference type="RefSeq" id="WP_091835046.1">
    <property type="nucleotide sequence ID" value="NZ_FPAA01000003.1"/>
</dbReference>
<dbReference type="PROSITE" id="PS51664">
    <property type="entry name" value="YCAO"/>
    <property type="match status" value="1"/>
</dbReference>
<dbReference type="Gene3D" id="3.30.40.250">
    <property type="match status" value="1"/>
</dbReference>
<dbReference type="NCBIfam" id="TIGR03882">
    <property type="entry name" value="cyclo_dehyd_2"/>
    <property type="match status" value="1"/>
</dbReference>
<reference evidence="3" key="1">
    <citation type="submission" date="2016-10" db="EMBL/GenBank/DDBJ databases">
        <authorList>
            <person name="Varghese N."/>
            <person name="Submissions S."/>
        </authorList>
    </citation>
    <scope>NUCLEOTIDE SEQUENCE [LARGE SCALE GENOMIC DNA]</scope>
    <source>
        <strain evidence="3">DSM 45789</strain>
    </source>
</reference>
<gene>
    <name evidence="2" type="ORF">SAMN05444972_103218</name>
</gene>
<keyword evidence="3" id="KW-1185">Reference proteome</keyword>